<dbReference type="SUPFAM" id="SSF55831">
    <property type="entry name" value="Thymidylate synthase/dCMP hydroxymethylase"/>
    <property type="match status" value="1"/>
</dbReference>
<reference evidence="6" key="1">
    <citation type="submission" date="2017-09" db="EMBL/GenBank/DDBJ databases">
        <title>Depth-based differentiation of microbial function through sediment-hosted aquifers and enrichment of novel symbionts in the deep terrestrial subsurface.</title>
        <authorList>
            <person name="Probst A.J."/>
            <person name="Ladd B."/>
            <person name="Jarett J.K."/>
            <person name="Geller-Mcgrath D.E."/>
            <person name="Sieber C.M.K."/>
            <person name="Emerson J.B."/>
            <person name="Anantharaman K."/>
            <person name="Thomas B.C."/>
            <person name="Malmstrom R."/>
            <person name="Stieglmeier M."/>
            <person name="Klingl A."/>
            <person name="Woyke T."/>
            <person name="Ryan C.M."/>
            <person name="Banfield J.F."/>
        </authorList>
    </citation>
    <scope>NUCLEOTIDE SEQUENCE [LARGE SCALE GENOMIC DNA]</scope>
</reference>
<dbReference type="EMBL" id="PFBK01000003">
    <property type="protein sequence ID" value="PIR84008.1"/>
    <property type="molecule type" value="Genomic_DNA"/>
</dbReference>
<protein>
    <recommendedName>
        <fullName evidence="1">thymidylate synthase</fullName>
        <ecNumber evidence="1">2.1.1.45</ecNumber>
    </recommendedName>
</protein>
<organism evidence="5 6">
    <name type="scientific">Candidatus Kaiserbacteria bacterium CG10_big_fil_rev_8_21_14_0_10_51_14</name>
    <dbReference type="NCBI Taxonomy" id="1974610"/>
    <lineage>
        <taxon>Bacteria</taxon>
        <taxon>Candidatus Kaiseribacteriota</taxon>
    </lineage>
</organism>
<dbReference type="GO" id="GO:0006231">
    <property type="term" value="P:dTMP biosynthetic process"/>
    <property type="evidence" value="ECO:0007669"/>
    <property type="project" value="InterPro"/>
</dbReference>
<dbReference type="EC" id="2.1.1.45" evidence="1"/>
<dbReference type="CDD" id="cd00351">
    <property type="entry name" value="TS_Pyrimidine_HMase"/>
    <property type="match status" value="1"/>
</dbReference>
<evidence type="ECO:0000313" key="6">
    <source>
        <dbReference type="Proteomes" id="UP000231192"/>
    </source>
</evidence>
<dbReference type="InterPro" id="IPR036926">
    <property type="entry name" value="Thymidate_synth/dCMP_Mease_sf"/>
</dbReference>
<accession>A0A2H0UC54</accession>
<evidence type="ECO:0000256" key="1">
    <source>
        <dbReference type="ARBA" id="ARBA00011947"/>
    </source>
</evidence>
<dbReference type="InterPro" id="IPR000398">
    <property type="entry name" value="Thymidylate_synthase"/>
</dbReference>
<feature type="domain" description="Thymidylate synthase/dCMP hydroxymethylase" evidence="4">
    <location>
        <begin position="14"/>
        <end position="278"/>
    </location>
</feature>
<name>A0A2H0UC54_9BACT</name>
<dbReference type="PANTHER" id="PTHR11548">
    <property type="entry name" value="THYMIDYLATE SYNTHASE 1"/>
    <property type="match status" value="1"/>
</dbReference>
<sequence>MCIIGVPMNRFDEIYQGLLKQIVERGIVDKNQRTGHEVTAIPGLHFSLDIEKEGFPLLTLRKIPVKMFVAEQIWFVAGVRKPADFLREFTKIWDSFTNPADVVTVAYGYRWRKHFGRDQLKLLVDLLKKDPSSRHGVIVTWDPSSDGLGGTQRKNVPCPYSFTINIIGGRLHLHNIVRSNDMVLGFPSDVAGFALLQLILAQKLGVKPGVYSHSISNAHIYDNQYEAVQEILKRENLHAPIHITLPKNAYDRAEKKERKLVDEIVSQFTVQYQPQAAITGLQIVL</sequence>
<dbReference type="AlphaFoldDB" id="A0A2H0UC54"/>
<dbReference type="InterPro" id="IPR023451">
    <property type="entry name" value="Thymidate_synth/dCMP_Mease_dom"/>
</dbReference>
<comment type="caution">
    <text evidence="5">The sequence shown here is derived from an EMBL/GenBank/DDBJ whole genome shotgun (WGS) entry which is preliminary data.</text>
</comment>
<keyword evidence="3" id="KW-0808">Transferase</keyword>
<proteinExistence type="predicted"/>
<dbReference type="GO" id="GO:0004799">
    <property type="term" value="F:thymidylate synthase activity"/>
    <property type="evidence" value="ECO:0007669"/>
    <property type="project" value="UniProtKB-EC"/>
</dbReference>
<dbReference type="GO" id="GO:0005829">
    <property type="term" value="C:cytosol"/>
    <property type="evidence" value="ECO:0007669"/>
    <property type="project" value="TreeGrafter"/>
</dbReference>
<gene>
    <name evidence="5" type="ORF">COU18_01205</name>
</gene>
<evidence type="ECO:0000256" key="3">
    <source>
        <dbReference type="ARBA" id="ARBA00022679"/>
    </source>
</evidence>
<dbReference type="PRINTS" id="PR00108">
    <property type="entry name" value="THYMDSNTHASE"/>
</dbReference>
<dbReference type="PANTHER" id="PTHR11548:SF1">
    <property type="entry name" value="THYMIDYLATE SYNTHASE 1"/>
    <property type="match status" value="1"/>
</dbReference>
<keyword evidence="2" id="KW-0489">Methyltransferase</keyword>
<evidence type="ECO:0000259" key="4">
    <source>
        <dbReference type="Pfam" id="PF00303"/>
    </source>
</evidence>
<evidence type="ECO:0000313" key="5">
    <source>
        <dbReference type="EMBL" id="PIR84008.1"/>
    </source>
</evidence>
<dbReference type="Pfam" id="PF00303">
    <property type="entry name" value="Thymidylat_synt"/>
    <property type="match status" value="1"/>
</dbReference>
<dbReference type="Gene3D" id="3.30.572.10">
    <property type="entry name" value="Thymidylate synthase/dCMP hydroxymethylase domain"/>
    <property type="match status" value="1"/>
</dbReference>
<dbReference type="InterPro" id="IPR045097">
    <property type="entry name" value="Thymidate_synth/dCMP_Mease"/>
</dbReference>
<dbReference type="Proteomes" id="UP000231192">
    <property type="component" value="Unassembled WGS sequence"/>
</dbReference>
<dbReference type="GO" id="GO:0032259">
    <property type="term" value="P:methylation"/>
    <property type="evidence" value="ECO:0007669"/>
    <property type="project" value="UniProtKB-KW"/>
</dbReference>
<evidence type="ECO:0000256" key="2">
    <source>
        <dbReference type="ARBA" id="ARBA00022603"/>
    </source>
</evidence>